<dbReference type="Proteomes" id="UP000289738">
    <property type="component" value="Chromosome A05"/>
</dbReference>
<keyword evidence="2" id="KW-1185">Reference proteome</keyword>
<protein>
    <submittedName>
        <fullName evidence="1">Uncharacterized protein</fullName>
    </submittedName>
</protein>
<accession>A0A445D156</accession>
<organism evidence="1 2">
    <name type="scientific">Arachis hypogaea</name>
    <name type="common">Peanut</name>
    <dbReference type="NCBI Taxonomy" id="3818"/>
    <lineage>
        <taxon>Eukaryota</taxon>
        <taxon>Viridiplantae</taxon>
        <taxon>Streptophyta</taxon>
        <taxon>Embryophyta</taxon>
        <taxon>Tracheophyta</taxon>
        <taxon>Spermatophyta</taxon>
        <taxon>Magnoliopsida</taxon>
        <taxon>eudicotyledons</taxon>
        <taxon>Gunneridae</taxon>
        <taxon>Pentapetalae</taxon>
        <taxon>rosids</taxon>
        <taxon>fabids</taxon>
        <taxon>Fabales</taxon>
        <taxon>Fabaceae</taxon>
        <taxon>Papilionoideae</taxon>
        <taxon>50 kb inversion clade</taxon>
        <taxon>dalbergioids sensu lato</taxon>
        <taxon>Dalbergieae</taxon>
        <taxon>Pterocarpus clade</taxon>
        <taxon>Arachis</taxon>
    </lineage>
</organism>
<name>A0A445D156_ARAHY</name>
<evidence type="ECO:0000313" key="2">
    <source>
        <dbReference type="Proteomes" id="UP000289738"/>
    </source>
</evidence>
<proteinExistence type="predicted"/>
<evidence type="ECO:0000313" key="1">
    <source>
        <dbReference type="EMBL" id="RYR56885.1"/>
    </source>
</evidence>
<gene>
    <name evidence="1" type="ORF">Ahy_A05g022613</name>
</gene>
<comment type="caution">
    <text evidence="1">The sequence shown here is derived from an EMBL/GenBank/DDBJ whole genome shotgun (WGS) entry which is preliminary data.</text>
</comment>
<dbReference type="AlphaFoldDB" id="A0A445D156"/>
<dbReference type="EMBL" id="SDMP01000005">
    <property type="protein sequence ID" value="RYR56885.1"/>
    <property type="molecule type" value="Genomic_DNA"/>
</dbReference>
<sequence>MYVARNKYARDIFDLPANTEKFEDTYRIVGPTEYVDENDIIVESDVADVANALTSQHPSKKPSFIS</sequence>
<reference evidence="1 2" key="1">
    <citation type="submission" date="2019-01" db="EMBL/GenBank/DDBJ databases">
        <title>Sequencing of cultivated peanut Arachis hypogaea provides insights into genome evolution and oil improvement.</title>
        <authorList>
            <person name="Chen X."/>
        </authorList>
    </citation>
    <scope>NUCLEOTIDE SEQUENCE [LARGE SCALE GENOMIC DNA]</scope>
    <source>
        <strain evidence="2">cv. Fuhuasheng</strain>
        <tissue evidence="1">Leaves</tissue>
    </source>
</reference>